<name>A0A836CGJ0_9STRA</name>
<protein>
    <submittedName>
        <fullName evidence="1">Uncharacterized protein</fullName>
    </submittedName>
</protein>
<dbReference type="Proteomes" id="UP000664859">
    <property type="component" value="Unassembled WGS sequence"/>
</dbReference>
<proteinExistence type="predicted"/>
<dbReference type="OrthoDB" id="10257415at2759"/>
<dbReference type="AlphaFoldDB" id="A0A836CGJ0"/>
<gene>
    <name evidence="1" type="ORF">JKP88DRAFT_289774</name>
</gene>
<reference evidence="1" key="1">
    <citation type="submission" date="2021-02" db="EMBL/GenBank/DDBJ databases">
        <title>First Annotated Genome of the Yellow-green Alga Tribonema minus.</title>
        <authorList>
            <person name="Mahan K.M."/>
        </authorList>
    </citation>
    <scope>NUCLEOTIDE SEQUENCE</scope>
    <source>
        <strain evidence="1">UTEX B ZZ1240</strain>
    </source>
</reference>
<comment type="caution">
    <text evidence="1">The sequence shown here is derived from an EMBL/GenBank/DDBJ whole genome shotgun (WGS) entry which is preliminary data.</text>
</comment>
<keyword evidence="2" id="KW-1185">Reference proteome</keyword>
<dbReference type="EMBL" id="JAFCMP010000155">
    <property type="protein sequence ID" value="KAG5184719.1"/>
    <property type="molecule type" value="Genomic_DNA"/>
</dbReference>
<evidence type="ECO:0000313" key="1">
    <source>
        <dbReference type="EMBL" id="KAG5184719.1"/>
    </source>
</evidence>
<sequence>MADEEDATEFMKEKVKKFAADGAMYSRDGDKPFPDALIADVELLNYSAPPRRALTPASLPQRTPQARLVDALATAPARGVPAAVAFLDFTMRYAEAEVRELLARHGSAAAPGAAIAVKDVPVTPGMKLPFAMLEDLVEGQTVAVCREVLGWAERAARRAAPLVLAHGKTVLLRVCNGVLKQLSKT</sequence>
<accession>A0A836CGJ0</accession>
<organism evidence="1 2">
    <name type="scientific">Tribonema minus</name>
    <dbReference type="NCBI Taxonomy" id="303371"/>
    <lineage>
        <taxon>Eukaryota</taxon>
        <taxon>Sar</taxon>
        <taxon>Stramenopiles</taxon>
        <taxon>Ochrophyta</taxon>
        <taxon>PX clade</taxon>
        <taxon>Xanthophyceae</taxon>
        <taxon>Tribonematales</taxon>
        <taxon>Tribonemataceae</taxon>
        <taxon>Tribonema</taxon>
    </lineage>
</organism>
<evidence type="ECO:0000313" key="2">
    <source>
        <dbReference type="Proteomes" id="UP000664859"/>
    </source>
</evidence>